<feature type="domain" description="RRM" evidence="11">
    <location>
        <begin position="432"/>
        <end position="515"/>
    </location>
</feature>
<dbReference type="Gene3D" id="1.50.40.10">
    <property type="entry name" value="Mitochondrial carrier domain"/>
    <property type="match status" value="1"/>
</dbReference>
<evidence type="ECO:0000313" key="13">
    <source>
        <dbReference type="Proteomes" id="UP000309601"/>
    </source>
</evidence>
<evidence type="ECO:0000256" key="1">
    <source>
        <dbReference type="ARBA" id="ARBA00004141"/>
    </source>
</evidence>
<feature type="compositionally biased region" description="Pro residues" evidence="10">
    <location>
        <begin position="765"/>
        <end position="790"/>
    </location>
</feature>
<dbReference type="CDD" id="cd12231">
    <property type="entry name" value="RRM2_U2AF65"/>
    <property type="match status" value="1"/>
</dbReference>
<feature type="region of interest" description="Disordered" evidence="10">
    <location>
        <begin position="755"/>
        <end position="790"/>
    </location>
</feature>
<dbReference type="PROSITE" id="PS51257">
    <property type="entry name" value="PROKAR_LIPOPROTEIN"/>
    <property type="match status" value="1"/>
</dbReference>
<keyword evidence="4 8" id="KW-0694">RNA-binding</keyword>
<feature type="repeat" description="Solcar" evidence="9">
    <location>
        <begin position="107"/>
        <end position="194"/>
    </location>
</feature>
<feature type="domain" description="RRM" evidence="11">
    <location>
        <begin position="537"/>
        <end position="615"/>
    </location>
</feature>
<evidence type="ECO:0000256" key="6">
    <source>
        <dbReference type="ARBA" id="ARBA00023136"/>
    </source>
</evidence>
<dbReference type="GO" id="GO:0016020">
    <property type="term" value="C:membrane"/>
    <property type="evidence" value="ECO:0007669"/>
    <property type="project" value="UniProtKB-SubCell"/>
</dbReference>
<dbReference type="Pfam" id="PF00076">
    <property type="entry name" value="RRM_1"/>
    <property type="match status" value="2"/>
</dbReference>
<dbReference type="SMART" id="SM00360">
    <property type="entry name" value="RRM"/>
    <property type="match status" value="3"/>
</dbReference>
<reference evidence="12 13" key="1">
    <citation type="submission" date="2019-03" db="EMBL/GenBank/DDBJ databases">
        <title>Sequencing 25 genomes of Wallemia mellicola.</title>
        <authorList>
            <person name="Gostincar C."/>
        </authorList>
    </citation>
    <scope>NUCLEOTIDE SEQUENCE [LARGE SCALE GENOMIC DNA]</scope>
    <source>
        <strain evidence="12 13">EXF-1274</strain>
    </source>
</reference>
<comment type="subcellular location">
    <subcellularLocation>
        <location evidence="1">Membrane</location>
        <topology evidence="1">Multi-pass membrane protein</topology>
    </subcellularLocation>
</comment>
<dbReference type="SUPFAM" id="SSF103506">
    <property type="entry name" value="Mitochondrial carrier"/>
    <property type="match status" value="1"/>
</dbReference>
<keyword evidence="7" id="KW-0508">mRNA splicing</keyword>
<organism evidence="12 13">
    <name type="scientific">Wallemia mellicola</name>
    <dbReference type="NCBI Taxonomy" id="1708541"/>
    <lineage>
        <taxon>Eukaryota</taxon>
        <taxon>Fungi</taxon>
        <taxon>Dikarya</taxon>
        <taxon>Basidiomycota</taxon>
        <taxon>Wallemiomycotina</taxon>
        <taxon>Wallemiomycetes</taxon>
        <taxon>Wallemiales</taxon>
        <taxon>Wallemiaceae</taxon>
        <taxon>Wallemia</taxon>
    </lineage>
</organism>
<dbReference type="Proteomes" id="UP000309601">
    <property type="component" value="Unassembled WGS sequence"/>
</dbReference>
<dbReference type="GO" id="GO:0003723">
    <property type="term" value="F:RNA binding"/>
    <property type="evidence" value="ECO:0007669"/>
    <property type="project" value="UniProtKB-UniRule"/>
</dbReference>
<dbReference type="SUPFAM" id="SSF54928">
    <property type="entry name" value="RNA-binding domain, RBD"/>
    <property type="match status" value="2"/>
</dbReference>
<dbReference type="AlphaFoldDB" id="A0AB38MUC5"/>
<dbReference type="InterPro" id="IPR035979">
    <property type="entry name" value="RBD_domain_sf"/>
</dbReference>
<dbReference type="GO" id="GO:0006397">
    <property type="term" value="P:mRNA processing"/>
    <property type="evidence" value="ECO:0007669"/>
    <property type="project" value="UniProtKB-KW"/>
</dbReference>
<feature type="repeat" description="Solcar" evidence="9">
    <location>
        <begin position="14"/>
        <end position="99"/>
    </location>
</feature>
<dbReference type="InterPro" id="IPR012677">
    <property type="entry name" value="Nucleotide-bd_a/b_plait_sf"/>
</dbReference>
<name>A0AB38MUC5_9BASI</name>
<gene>
    <name evidence="12" type="ORF">E3Q02_02416</name>
</gene>
<dbReference type="PROSITE" id="PS50102">
    <property type="entry name" value="RRM"/>
    <property type="match status" value="3"/>
</dbReference>
<dbReference type="CDD" id="cd12232">
    <property type="entry name" value="RRM3_U2AF65"/>
    <property type="match status" value="1"/>
</dbReference>
<protein>
    <recommendedName>
        <fullName evidence="11">RRM domain-containing protein</fullName>
    </recommendedName>
</protein>
<keyword evidence="5" id="KW-1133">Transmembrane helix</keyword>
<evidence type="ECO:0000256" key="2">
    <source>
        <dbReference type="ARBA" id="ARBA00022664"/>
    </source>
</evidence>
<sequence length="790" mass="86047">MSDSQEKQVVQAPVKRSYPFWLGGVAASLAACLTHPLDLTKVRMQTTAPKDRHNMLKTMIMTVKDQGIKGLYVGLTASVFRQMTYSITRFGAYEQLKSYTSKPGQQSSAANMVLCASGAGALGGIAGNPAVRMTSDATKPAAERMGYRNALHGLFRMTKDEGINSLFRGLGPNTVRAILMNASQLASYDYFKRSLVDYAEMEEGLPLHFSASFLAGTLATTVCSPADVIKSRVMSESKKGGSIAEMFKTSLKNEGPGFLFRGWTPAWIRLCPNSIAIFVILEQLRWANVDGILIDHEMILAMREDLAMMTTIGVHVVMTARRITIATTGETEIETATAIATDTLTEDHVDQIGMIGEESVGEMTGTAAMRKKQRSYWDIKPPGFEGITALQAKYSGIFAMAGVQRAVAFPGQSSFSNLPPTLEDFNGARASRRVFIGDLKPNHNEENLTKLFNDKMSTIDQVAKIPGEPVVNVTVKHDRGYAYIEFRNTDEAAYALQFDGTIFQGEGIQIKRPQEVLDELQRKQGHTVSGTVPDSDQKIFVGSLPTFLNDEQVMELLGSFGELRSFNLVKEGTSDVSKGFAFCEYMDPALTDIAIQGLNGMEVGDRKLVVQRSSTGPMGKIGAGGTSSIAQILPLASETQAYRTNVLLLLNMVTAEELKDDLDYQEICEDIQEECSQYGEIIKIKIPRPPRPDDPVFSTPGVTLSSGEDLRFEAASEELGVGKIFILYKTEEQASKALKALAGRVFGGRTVIGAYGKPEDVEDAPLPPELPNDDAPLPPDEAIPPPPPPV</sequence>
<dbReference type="InterPro" id="IPR003954">
    <property type="entry name" value="RRM_euk-type"/>
</dbReference>
<accession>A0AB38MUC5</accession>
<evidence type="ECO:0000256" key="10">
    <source>
        <dbReference type="SAM" id="MobiDB-lite"/>
    </source>
</evidence>
<dbReference type="PANTHER" id="PTHR23139">
    <property type="entry name" value="RNA-BINDING PROTEIN"/>
    <property type="match status" value="1"/>
</dbReference>
<feature type="domain" description="RRM" evidence="11">
    <location>
        <begin position="645"/>
        <end position="758"/>
    </location>
</feature>
<proteinExistence type="predicted"/>
<feature type="repeat" description="Solcar" evidence="9">
    <location>
        <begin position="203"/>
        <end position="287"/>
    </location>
</feature>
<keyword evidence="6 9" id="KW-0472">Membrane</keyword>
<dbReference type="SMART" id="SM00361">
    <property type="entry name" value="RRM_1"/>
    <property type="match status" value="2"/>
</dbReference>
<dbReference type="InterPro" id="IPR018108">
    <property type="entry name" value="MCP_transmembrane"/>
</dbReference>
<dbReference type="EMBL" id="SPRW01000024">
    <property type="protein sequence ID" value="TIC64988.1"/>
    <property type="molecule type" value="Genomic_DNA"/>
</dbReference>
<comment type="caution">
    <text evidence="12">The sequence shown here is derived from an EMBL/GenBank/DDBJ whole genome shotgun (WGS) entry which is preliminary data.</text>
</comment>
<evidence type="ECO:0000256" key="4">
    <source>
        <dbReference type="ARBA" id="ARBA00022884"/>
    </source>
</evidence>
<evidence type="ECO:0000259" key="11">
    <source>
        <dbReference type="PROSITE" id="PS50102"/>
    </source>
</evidence>
<keyword evidence="2" id="KW-0507">mRNA processing</keyword>
<dbReference type="Gene3D" id="3.30.70.330">
    <property type="match status" value="3"/>
</dbReference>
<dbReference type="Pfam" id="PF00153">
    <property type="entry name" value="Mito_carr"/>
    <property type="match status" value="3"/>
</dbReference>
<evidence type="ECO:0000256" key="3">
    <source>
        <dbReference type="ARBA" id="ARBA00022692"/>
    </source>
</evidence>
<evidence type="ECO:0000256" key="7">
    <source>
        <dbReference type="ARBA" id="ARBA00023187"/>
    </source>
</evidence>
<dbReference type="InterPro" id="IPR000504">
    <property type="entry name" value="RRM_dom"/>
</dbReference>
<evidence type="ECO:0000313" key="12">
    <source>
        <dbReference type="EMBL" id="TIC64988.1"/>
    </source>
</evidence>
<evidence type="ECO:0000256" key="8">
    <source>
        <dbReference type="PROSITE-ProRule" id="PRU00176"/>
    </source>
</evidence>
<dbReference type="GO" id="GO:0008380">
    <property type="term" value="P:RNA splicing"/>
    <property type="evidence" value="ECO:0007669"/>
    <property type="project" value="UniProtKB-KW"/>
</dbReference>
<dbReference type="PROSITE" id="PS50920">
    <property type="entry name" value="SOLCAR"/>
    <property type="match status" value="3"/>
</dbReference>
<keyword evidence="3 9" id="KW-0812">Transmembrane</keyword>
<dbReference type="InterPro" id="IPR023395">
    <property type="entry name" value="MCP_dom_sf"/>
</dbReference>
<evidence type="ECO:0000256" key="9">
    <source>
        <dbReference type="PROSITE-ProRule" id="PRU00282"/>
    </source>
</evidence>
<evidence type="ECO:0000256" key="5">
    <source>
        <dbReference type="ARBA" id="ARBA00022989"/>
    </source>
</evidence>